<dbReference type="SUPFAM" id="SSF82171">
    <property type="entry name" value="DPP6 N-terminal domain-like"/>
    <property type="match status" value="1"/>
</dbReference>
<keyword evidence="4" id="KW-1185">Reference proteome</keyword>
<organism evidence="3 4">
    <name type="scientific">Acanthopleuribacter pedis</name>
    <dbReference type="NCBI Taxonomy" id="442870"/>
    <lineage>
        <taxon>Bacteria</taxon>
        <taxon>Pseudomonadati</taxon>
        <taxon>Acidobacteriota</taxon>
        <taxon>Holophagae</taxon>
        <taxon>Acanthopleuribacterales</taxon>
        <taxon>Acanthopleuribacteraceae</taxon>
        <taxon>Acanthopleuribacter</taxon>
    </lineage>
</organism>
<proteinExistence type="predicted"/>
<dbReference type="RefSeq" id="WP_207856751.1">
    <property type="nucleotide sequence ID" value="NZ_JAFREP010000002.1"/>
</dbReference>
<gene>
    <name evidence="3" type="ORF">J3U88_03480</name>
</gene>
<name>A0A8J7U0W1_9BACT</name>
<reference evidence="3" key="1">
    <citation type="submission" date="2021-03" db="EMBL/GenBank/DDBJ databases">
        <authorList>
            <person name="Wang G."/>
        </authorList>
    </citation>
    <scope>NUCLEOTIDE SEQUENCE</scope>
    <source>
        <strain evidence="3">KCTC 12899</strain>
    </source>
</reference>
<keyword evidence="1" id="KW-0732">Signal</keyword>
<dbReference type="AlphaFoldDB" id="A0A8J7U0W1"/>
<dbReference type="EMBL" id="JAFREP010000002">
    <property type="protein sequence ID" value="MBO1317508.1"/>
    <property type="molecule type" value="Genomic_DNA"/>
</dbReference>
<evidence type="ECO:0000256" key="1">
    <source>
        <dbReference type="SAM" id="SignalP"/>
    </source>
</evidence>
<dbReference type="Pfam" id="PF18582">
    <property type="entry name" value="HZS_alpha"/>
    <property type="match status" value="1"/>
</dbReference>
<accession>A0A8J7U0W1</accession>
<evidence type="ECO:0000313" key="3">
    <source>
        <dbReference type="EMBL" id="MBO1317508.1"/>
    </source>
</evidence>
<protein>
    <recommendedName>
        <fullName evidence="2">Hydrazine synthase alpha subunit middle domain-containing protein</fullName>
    </recommendedName>
</protein>
<feature type="chain" id="PRO_5035215563" description="Hydrazine synthase alpha subunit middle domain-containing protein" evidence="1">
    <location>
        <begin position="20"/>
        <end position="783"/>
    </location>
</feature>
<comment type="caution">
    <text evidence="3">The sequence shown here is derived from an EMBL/GenBank/DDBJ whole genome shotgun (WGS) entry which is preliminary data.</text>
</comment>
<evidence type="ECO:0000259" key="2">
    <source>
        <dbReference type="Pfam" id="PF18582"/>
    </source>
</evidence>
<evidence type="ECO:0000313" key="4">
    <source>
        <dbReference type="Proteomes" id="UP000664417"/>
    </source>
</evidence>
<feature type="signal peptide" evidence="1">
    <location>
        <begin position="1"/>
        <end position="19"/>
    </location>
</feature>
<feature type="domain" description="Hydrazine synthase alpha subunit middle" evidence="2">
    <location>
        <begin position="642"/>
        <end position="695"/>
    </location>
</feature>
<dbReference type="Proteomes" id="UP000664417">
    <property type="component" value="Unassembled WGS sequence"/>
</dbReference>
<sequence>MRRVLLACLCLWSCLFVSAATPQPKKGLDLPNPIVFVAQVPIPNDFVTIGATFGHHRATMSLVGRGGDLYIRYTDGSVRNLTRAAGLGNNGLQGAAAINVRDPIVHWDGQKVLFSMVVGAPEQFRYNDYYWQLYEITGLGPNDTPVVTKLPNQPETYNNIQPCYAPDDSIIFVSDQPRDGSRHHYPVRDEYESTPTPTGLWKLDPVSGNVHILNHAPSGAFNPIIDSDGRVIFSRWDHLQRDQQADGGVANQVPTTQGTFNYADESAQAARLPNRDELFPEPRAARSDLLQGTNLVGHSFNRFFVWQINTDGTGEEVINHIGRHEMISYFAQVFNDDGGIFEFISAVSGRFNERPIRNLFRPREDPTRPGTFYAIDAPEFGTHAAGQVVMFQGAAGANPDQMPFNYVTHRDTANTADQPSNNHSGLYRDVLVLSDGQVLAVHTPETRGDTNLGSRANPLSRYDFRIKLLQPAGEHQTAGAAITNGINETLSYYDPDVLVSYSGALWEMSPVELVASTRPTPHTDPVPEVERGVITQASVNMEALQQWMVERDLALVVSRNVTTRDANDRQQPFNLRVADTNTQTLGDDGQIYDVRYLQFFQADHVRGVGGTEDPAPGRRAIAQFMREPEEPANPPGATNPPGSVLLGNDGSMAAFVPARRALSWQLTDPQGVPVVRERFWLTFQPGEIRVCASCHGVNTADQAGNPEPVNEPEALRTLLQYWKSNQACVADQRDRDQNLSVNVLDAALLVNAVRDNDTSHDQNCDAVVNNDDVRRWCAGWLSL</sequence>
<dbReference type="InterPro" id="IPR040698">
    <property type="entry name" value="HZS_alpha_mid"/>
</dbReference>